<dbReference type="AlphaFoldDB" id="A0A7X7R7Y2"/>
<dbReference type="EMBL" id="JAAYYV010000195">
    <property type="protein sequence ID" value="NLF54207.1"/>
    <property type="molecule type" value="Genomic_DNA"/>
</dbReference>
<gene>
    <name evidence="1" type="ORF">GX576_07400</name>
</gene>
<dbReference type="Proteomes" id="UP000536534">
    <property type="component" value="Unassembled WGS sequence"/>
</dbReference>
<accession>A0A7X7R7Y2</accession>
<protein>
    <submittedName>
        <fullName evidence="1">Uncharacterized protein</fullName>
    </submittedName>
</protein>
<evidence type="ECO:0000313" key="2">
    <source>
        <dbReference type="Proteomes" id="UP000536534"/>
    </source>
</evidence>
<reference evidence="1 2" key="1">
    <citation type="journal article" date="2020" name="Biotechnol. Biofuels">
        <title>New insights from the biogas microbiome by comprehensive genome-resolved metagenomics of nearly 1600 species originating from multiple anaerobic digesters.</title>
        <authorList>
            <person name="Campanaro S."/>
            <person name="Treu L."/>
            <person name="Rodriguez-R L.M."/>
            <person name="Kovalovszki A."/>
            <person name="Ziels R.M."/>
            <person name="Maus I."/>
            <person name="Zhu X."/>
            <person name="Kougias P.G."/>
            <person name="Basile A."/>
            <person name="Luo G."/>
            <person name="Schluter A."/>
            <person name="Konstantinidis K.T."/>
            <person name="Angelidaki I."/>
        </authorList>
    </citation>
    <scope>NUCLEOTIDE SEQUENCE [LARGE SCALE GENOMIC DNA]</scope>
    <source>
        <strain evidence="1">AS06rmzACSIP_256</strain>
    </source>
</reference>
<sequence>MRPAWAHSCGCKSRRKLITANEAKRNCARVTERGEEAWSVSCEPMNKNRIEGAAEQGERARNREALVIKAKWRRSGGCAAKECVLTWGDLALCLKGRRCHTGARSQPRP</sequence>
<proteinExistence type="predicted"/>
<name>A0A7X7R7Y2_9RHOO</name>
<evidence type="ECO:0000313" key="1">
    <source>
        <dbReference type="EMBL" id="NLF54207.1"/>
    </source>
</evidence>
<organism evidence="1 2">
    <name type="scientific">Thauera phenolivorans</name>
    <dbReference type="NCBI Taxonomy" id="1792543"/>
    <lineage>
        <taxon>Bacteria</taxon>
        <taxon>Pseudomonadati</taxon>
        <taxon>Pseudomonadota</taxon>
        <taxon>Betaproteobacteria</taxon>
        <taxon>Rhodocyclales</taxon>
        <taxon>Zoogloeaceae</taxon>
        <taxon>Thauera</taxon>
    </lineage>
</organism>
<comment type="caution">
    <text evidence="1">The sequence shown here is derived from an EMBL/GenBank/DDBJ whole genome shotgun (WGS) entry which is preliminary data.</text>
</comment>